<sequence>MANGLRRTAVYTHGGVGYRSTDELRRHSTKMCVALVLVLNNFYLLYDSLVDYCEHITGALLLFATVAIIFVPVIATLTADEDNDERHFVAIIVLFAGVVGGLAVVIIFVFFCKSCFRKRPPLTTTRDPDHKREHQRNIGATNHKPLPLPPGFHLTPDGPVPTKLNRYMPQPSQHPDNNKFVARKWLPQTLFASPYTVGWSQTPICTLTEYAESKSTAFLK</sequence>
<dbReference type="WBParaSite" id="PSAMB.scaffold5242size12229.g26191.t1">
    <property type="protein sequence ID" value="PSAMB.scaffold5242size12229.g26191.t1"/>
    <property type="gene ID" value="PSAMB.scaffold5242size12229.g26191"/>
</dbReference>
<feature type="compositionally biased region" description="Basic and acidic residues" evidence="1">
    <location>
        <begin position="126"/>
        <end position="136"/>
    </location>
</feature>
<evidence type="ECO:0000256" key="2">
    <source>
        <dbReference type="SAM" id="Phobius"/>
    </source>
</evidence>
<protein>
    <submittedName>
        <fullName evidence="4">Uncharacterized protein</fullName>
    </submittedName>
</protein>
<keyword evidence="3" id="KW-1185">Reference proteome</keyword>
<dbReference type="Proteomes" id="UP000887566">
    <property type="component" value="Unplaced"/>
</dbReference>
<reference evidence="4" key="1">
    <citation type="submission" date="2022-11" db="UniProtKB">
        <authorList>
            <consortium name="WormBaseParasite"/>
        </authorList>
    </citation>
    <scope>IDENTIFICATION</scope>
</reference>
<dbReference type="AlphaFoldDB" id="A0A914WSJ7"/>
<feature type="transmembrane region" description="Helical" evidence="2">
    <location>
        <begin position="89"/>
        <end position="111"/>
    </location>
</feature>
<evidence type="ECO:0000313" key="3">
    <source>
        <dbReference type="Proteomes" id="UP000887566"/>
    </source>
</evidence>
<proteinExistence type="predicted"/>
<keyword evidence="2" id="KW-0472">Membrane</keyword>
<accession>A0A914WSJ7</accession>
<organism evidence="3 4">
    <name type="scientific">Plectus sambesii</name>
    <dbReference type="NCBI Taxonomy" id="2011161"/>
    <lineage>
        <taxon>Eukaryota</taxon>
        <taxon>Metazoa</taxon>
        <taxon>Ecdysozoa</taxon>
        <taxon>Nematoda</taxon>
        <taxon>Chromadorea</taxon>
        <taxon>Plectida</taxon>
        <taxon>Plectina</taxon>
        <taxon>Plectoidea</taxon>
        <taxon>Plectidae</taxon>
        <taxon>Plectus</taxon>
    </lineage>
</organism>
<evidence type="ECO:0000256" key="1">
    <source>
        <dbReference type="SAM" id="MobiDB-lite"/>
    </source>
</evidence>
<name>A0A914WSJ7_9BILA</name>
<evidence type="ECO:0000313" key="4">
    <source>
        <dbReference type="WBParaSite" id="PSAMB.scaffold5242size12229.g26191.t1"/>
    </source>
</evidence>
<keyword evidence="2" id="KW-0812">Transmembrane</keyword>
<feature type="region of interest" description="Disordered" evidence="1">
    <location>
        <begin position="123"/>
        <end position="142"/>
    </location>
</feature>
<feature type="transmembrane region" description="Helical" evidence="2">
    <location>
        <begin position="58"/>
        <end position="77"/>
    </location>
</feature>
<keyword evidence="2" id="KW-1133">Transmembrane helix</keyword>